<feature type="binding site" evidence="4">
    <location>
        <position position="411"/>
    </location>
    <ligand>
        <name>FAD</name>
        <dbReference type="ChEBI" id="CHEBI:57692"/>
    </ligand>
</feature>
<dbReference type="Gene3D" id="3.50.50.60">
    <property type="entry name" value="FAD/NAD(P)-binding domain"/>
    <property type="match status" value="1"/>
</dbReference>
<name>K5BH76_MYCHD</name>
<dbReference type="PANTHER" id="PTHR43563">
    <property type="entry name" value="AMINE OXIDASE"/>
    <property type="match status" value="1"/>
</dbReference>
<comment type="caution">
    <text evidence="6">The sequence shown here is derived from an EMBL/GenBank/DDBJ whole genome shotgun (WGS) entry which is preliminary data.</text>
</comment>
<dbReference type="SUPFAM" id="SSF51905">
    <property type="entry name" value="FAD/NAD(P)-binding domain"/>
    <property type="match status" value="1"/>
</dbReference>
<accession>K5BH76</accession>
<dbReference type="Gene3D" id="1.10.405.10">
    <property type="entry name" value="Guanine Nucleotide Dissociation Inhibitor, domain 1"/>
    <property type="match status" value="1"/>
</dbReference>
<evidence type="ECO:0000313" key="6">
    <source>
        <dbReference type="EMBL" id="EKF24626.1"/>
    </source>
</evidence>
<comment type="similarity">
    <text evidence="2">Belongs to the flavin monoamine oxidase family.</text>
</comment>
<dbReference type="eggNOG" id="COG1231">
    <property type="taxonomic scope" value="Bacteria"/>
</dbReference>
<dbReference type="EMBL" id="AMRA01000037">
    <property type="protein sequence ID" value="EKF24626.1"/>
    <property type="molecule type" value="Genomic_DNA"/>
</dbReference>
<dbReference type="PRINTS" id="PR00757">
    <property type="entry name" value="AMINEOXDASEF"/>
</dbReference>
<dbReference type="Proteomes" id="UP000006265">
    <property type="component" value="Unassembled WGS sequence"/>
</dbReference>
<evidence type="ECO:0000256" key="3">
    <source>
        <dbReference type="ARBA" id="ARBA00023002"/>
    </source>
</evidence>
<organism evidence="6 7">
    <name type="scientific">Mycolicibacterium hassiacum (strain DSM 44199 / CIP 105218 / JCM 12690 / 3849)</name>
    <name type="common">Mycobacterium hassiacum</name>
    <dbReference type="NCBI Taxonomy" id="1122247"/>
    <lineage>
        <taxon>Bacteria</taxon>
        <taxon>Bacillati</taxon>
        <taxon>Actinomycetota</taxon>
        <taxon>Actinomycetes</taxon>
        <taxon>Mycobacteriales</taxon>
        <taxon>Mycobacteriaceae</taxon>
        <taxon>Mycolicibacterium</taxon>
    </lineage>
</organism>
<dbReference type="STRING" id="1122247.GCA_000379865_04462"/>
<dbReference type="InterPro" id="IPR001613">
    <property type="entry name" value="Flavin_amine_oxidase"/>
</dbReference>
<dbReference type="PANTHER" id="PTHR43563:SF1">
    <property type="entry name" value="AMINE OXIDASE [FLAVIN-CONTAINING] B"/>
    <property type="match status" value="1"/>
</dbReference>
<evidence type="ECO:0000259" key="5">
    <source>
        <dbReference type="Pfam" id="PF01593"/>
    </source>
</evidence>
<dbReference type="Gene3D" id="3.90.660.10">
    <property type="match status" value="1"/>
</dbReference>
<dbReference type="InterPro" id="IPR036188">
    <property type="entry name" value="FAD/NAD-bd_sf"/>
</dbReference>
<feature type="binding site" evidence="4">
    <location>
        <position position="331"/>
    </location>
    <ligand>
        <name>substrate</name>
    </ligand>
</feature>
<dbReference type="GO" id="GO:0016491">
    <property type="term" value="F:oxidoreductase activity"/>
    <property type="evidence" value="ECO:0007669"/>
    <property type="project" value="UniProtKB-KW"/>
</dbReference>
<reference evidence="6 7" key="1">
    <citation type="journal article" date="2012" name="J. Bacteriol.">
        <title>Genome sequence of Mycobacterium hassiacum DSM 44199, a rare source of heat-stable mycobacterial proteins.</title>
        <authorList>
            <person name="Tiago I."/>
            <person name="Maranha A."/>
            <person name="Mendes V."/>
            <person name="Alarico S."/>
            <person name="Moynihan P.J."/>
            <person name="Clarke A.J."/>
            <person name="Macedo-Ribeiro S."/>
            <person name="Pereira P.J."/>
            <person name="Empadinhas N."/>
        </authorList>
    </citation>
    <scope>NUCLEOTIDE SEQUENCE [LARGE SCALE GENOMIC DNA]</scope>
    <source>
        <strain evidence="7">DSM 44199 / CIP 105218 / JCM 12690 / 3849</strain>
    </source>
</reference>
<sequence>MVGAGFAGLAAARELVRRGRDVVVLEGRDRVGGRSATATIAGVRVDLGATFVGPTQDAVIALAAELGCPTVPTYSHGKNLIRWRGKVRTYRSTIPKLSILELLDVSRIQWRFERVCRRVPVEDPWSAPIADALDAVSLEQWLRSVRAGAATRELMAIMSRVTWGCEPDAVSMLHAVRYVKAAGGLARMLDVKGGAQQDRFPGGTQQIALRIAEELGERVLLGAVVDTVERRDDGRLVVGFGTGRVEVDAVIVAVAPQHRQAITFRPELDSQYRELTRHWPLGRLSKAYAAYDKPFWRTAGYSGEALSDEGPVFITFDVSPSDDGPGILLGFTDARTFDRLPPQQRRARALDGFATLFGAAALEPIDYLDHCWGTEGFAPGGPTAAVPPRSWTRYGPWLRRPVNGIHWAGTETADVWTGFLDGAVRSGLRAAAEVDRELSARSSSGGPG</sequence>
<protein>
    <submittedName>
        <fullName evidence="6">Flavin containing amine oxidoreductase family protein</fullName>
    </submittedName>
</protein>
<evidence type="ECO:0000256" key="2">
    <source>
        <dbReference type="ARBA" id="ARBA00005995"/>
    </source>
</evidence>
<evidence type="ECO:0000256" key="1">
    <source>
        <dbReference type="ARBA" id="ARBA00001974"/>
    </source>
</evidence>
<feature type="domain" description="Amine oxidase" evidence="5">
    <location>
        <begin position="6"/>
        <end position="434"/>
    </location>
</feature>
<dbReference type="OrthoDB" id="337830at2"/>
<dbReference type="InterPro" id="IPR050703">
    <property type="entry name" value="Flavin_MAO"/>
</dbReference>
<dbReference type="AlphaFoldDB" id="K5BH76"/>
<keyword evidence="7" id="KW-1185">Reference proteome</keyword>
<dbReference type="SUPFAM" id="SSF54373">
    <property type="entry name" value="FAD-linked reductases, C-terminal domain"/>
    <property type="match status" value="1"/>
</dbReference>
<proteinExistence type="inferred from homology"/>
<evidence type="ECO:0000256" key="4">
    <source>
        <dbReference type="PIRSR" id="PIRSR601613-1"/>
    </source>
</evidence>
<gene>
    <name evidence="6" type="ORF">C731_1406</name>
</gene>
<feature type="binding site" evidence="4">
    <location>
        <position position="225"/>
    </location>
    <ligand>
        <name>FAD</name>
        <dbReference type="ChEBI" id="CHEBI:57692"/>
    </ligand>
</feature>
<keyword evidence="3" id="KW-0560">Oxidoreductase</keyword>
<dbReference type="Pfam" id="PF01593">
    <property type="entry name" value="Amino_oxidase"/>
    <property type="match status" value="1"/>
</dbReference>
<dbReference type="PATRIC" id="fig|1122247.3.peg.1351"/>
<evidence type="ECO:0000313" key="7">
    <source>
        <dbReference type="Proteomes" id="UP000006265"/>
    </source>
</evidence>
<comment type="cofactor">
    <cofactor evidence="1">
        <name>FAD</name>
        <dbReference type="ChEBI" id="CHEBI:57692"/>
    </cofactor>
</comment>
<dbReference type="InterPro" id="IPR002937">
    <property type="entry name" value="Amino_oxidase"/>
</dbReference>